<reference evidence="1 2" key="1">
    <citation type="journal article" date="2010" name="PLoS ONE">
        <title>The genome sequence of the rumen methanogen Methanobrevibacter ruminantium reveals new possibilities for controlling ruminant methane emissions.</title>
        <authorList>
            <person name="Leahy S.C."/>
            <person name="Kelly W.J."/>
            <person name="Altermann E."/>
            <person name="Ronimus R.S."/>
            <person name="Yeoman C.J."/>
            <person name="Pacheco D.M."/>
            <person name="Li D."/>
            <person name="Kong Z."/>
            <person name="McTavish S."/>
            <person name="Sang C."/>
            <person name="Lambie S.C."/>
            <person name="Janssen P.H."/>
            <person name="Dey D."/>
            <person name="Attwood G.T."/>
        </authorList>
    </citation>
    <scope>NUCLEOTIDE SEQUENCE [LARGE SCALE GENOMIC DNA]</scope>
    <source>
        <strain evidence="2">ATCC 35063 / DSM 1093 / JCM 13430 / OCM 146 / M1</strain>
    </source>
</reference>
<dbReference type="Proteomes" id="UP000008680">
    <property type="component" value="Chromosome"/>
</dbReference>
<organism evidence="1 2">
    <name type="scientific">Methanobrevibacter ruminantium (strain ATCC 35063 / DSM 1093 / JCM 13430 / OCM 146 / M1)</name>
    <name type="common">Methanobacterium ruminantium</name>
    <dbReference type="NCBI Taxonomy" id="634498"/>
    <lineage>
        <taxon>Archaea</taxon>
        <taxon>Methanobacteriati</taxon>
        <taxon>Methanobacteriota</taxon>
        <taxon>Methanomada group</taxon>
        <taxon>Methanobacteria</taxon>
        <taxon>Methanobacteriales</taxon>
        <taxon>Methanobacteriaceae</taxon>
        <taxon>Methanobrevibacter</taxon>
    </lineage>
</organism>
<dbReference type="AlphaFoldDB" id="D3E1T4"/>
<gene>
    <name evidence="1" type="ordered locus">mru_0644</name>
</gene>
<evidence type="ECO:0000313" key="1">
    <source>
        <dbReference type="EMBL" id="ADC46495.1"/>
    </source>
</evidence>
<accession>D3E1T4</accession>
<dbReference type="HOGENOM" id="CLU_1253604_0_0_2"/>
<dbReference type="KEGG" id="mru:mru_0644"/>
<proteinExistence type="predicted"/>
<protein>
    <submittedName>
        <fullName evidence="1">Uncharacterized protein</fullName>
    </submittedName>
</protein>
<dbReference type="eggNOG" id="arCOG08007">
    <property type="taxonomic scope" value="Archaea"/>
</dbReference>
<sequence length="202" mass="23888">MTVIMSTNTMGYADLDLRPAEMQRSTMYISINECPNCGYAEFDFSREPKIKREYLESEEYQSCEGIEFKSERSKPFYKAYLINRKEENTQNELNFLMHSIWSCDDSEDCENARKLRRIACQLLETILSNIEKHKEWADKDTLMLMKSDLMRRGEMFDELIEEYETVSFEDTLLNNINQFQIKKSKEKDSARYTIGTVISLYG</sequence>
<keyword evidence="2" id="KW-1185">Reference proteome</keyword>
<dbReference type="PATRIC" id="fig|634498.28.peg.645"/>
<evidence type="ECO:0000313" key="2">
    <source>
        <dbReference type="Proteomes" id="UP000008680"/>
    </source>
</evidence>
<dbReference type="Pfam" id="PF09986">
    <property type="entry name" value="DUF2225"/>
    <property type="match status" value="1"/>
</dbReference>
<dbReference type="InterPro" id="IPR018708">
    <property type="entry name" value="DUF2225"/>
</dbReference>
<dbReference type="EMBL" id="CP001719">
    <property type="protein sequence ID" value="ADC46495.1"/>
    <property type="molecule type" value="Genomic_DNA"/>
</dbReference>
<name>D3E1T4_METRM</name>